<reference evidence="3" key="1">
    <citation type="journal article" date="2019" name="Int. J. Syst. Evol. Microbiol.">
        <title>The Global Catalogue of Microorganisms (GCM) 10K type strain sequencing project: providing services to taxonomists for standard genome sequencing and annotation.</title>
        <authorList>
            <consortium name="The Broad Institute Genomics Platform"/>
            <consortium name="The Broad Institute Genome Sequencing Center for Infectious Disease"/>
            <person name="Wu L."/>
            <person name="Ma J."/>
        </authorList>
    </citation>
    <scope>NUCLEOTIDE SEQUENCE [LARGE SCALE GENOMIC DNA]</scope>
    <source>
        <strain evidence="3">CGMCC 1.15304</strain>
    </source>
</reference>
<dbReference type="RefSeq" id="WP_156431847.1">
    <property type="nucleotide sequence ID" value="NZ_JBHSCR010000014.1"/>
</dbReference>
<evidence type="ECO:0000313" key="3">
    <source>
        <dbReference type="Proteomes" id="UP001595776"/>
    </source>
</evidence>
<evidence type="ECO:0000256" key="1">
    <source>
        <dbReference type="SAM" id="MobiDB-lite"/>
    </source>
</evidence>
<gene>
    <name evidence="2" type="ORF">ACFO5Q_13805</name>
</gene>
<name>A0ABV8UCI0_9PROT</name>
<protein>
    <submittedName>
        <fullName evidence="2">Uncharacterized protein</fullName>
    </submittedName>
</protein>
<dbReference type="EMBL" id="JBHSCR010000014">
    <property type="protein sequence ID" value="MFC4348923.1"/>
    <property type="molecule type" value="Genomic_DNA"/>
</dbReference>
<feature type="region of interest" description="Disordered" evidence="1">
    <location>
        <begin position="1"/>
        <end position="21"/>
    </location>
</feature>
<dbReference type="Proteomes" id="UP001595776">
    <property type="component" value="Unassembled WGS sequence"/>
</dbReference>
<comment type="caution">
    <text evidence="2">The sequence shown here is derived from an EMBL/GenBank/DDBJ whole genome shotgun (WGS) entry which is preliminary data.</text>
</comment>
<proteinExistence type="predicted"/>
<accession>A0ABV8UCI0</accession>
<evidence type="ECO:0000313" key="2">
    <source>
        <dbReference type="EMBL" id="MFC4348923.1"/>
    </source>
</evidence>
<keyword evidence="3" id="KW-1185">Reference proteome</keyword>
<sequence length="68" mass="7352">MRSTSCASPHGGASDFDTGHISEDSRMLASRLSSHMGIEHAIQVSTENQWHGVVAALMELQQKNATRS</sequence>
<organism evidence="2 3">
    <name type="scientific">Kordiimonas lipolytica</name>
    <dbReference type="NCBI Taxonomy" id="1662421"/>
    <lineage>
        <taxon>Bacteria</taxon>
        <taxon>Pseudomonadati</taxon>
        <taxon>Pseudomonadota</taxon>
        <taxon>Alphaproteobacteria</taxon>
        <taxon>Kordiimonadales</taxon>
        <taxon>Kordiimonadaceae</taxon>
        <taxon>Kordiimonas</taxon>
    </lineage>
</organism>